<dbReference type="AlphaFoldDB" id="A0A5J6L007"/>
<organism evidence="1 2">
    <name type="scientific">Microbacterium lushaniae</name>
    <dbReference type="NCBI Taxonomy" id="2614639"/>
    <lineage>
        <taxon>Bacteria</taxon>
        <taxon>Bacillati</taxon>
        <taxon>Actinomycetota</taxon>
        <taxon>Actinomycetes</taxon>
        <taxon>Micrococcales</taxon>
        <taxon>Microbacteriaceae</taxon>
        <taxon>Microbacterium</taxon>
    </lineage>
</organism>
<evidence type="ECO:0000313" key="1">
    <source>
        <dbReference type="EMBL" id="QEW01834.1"/>
    </source>
</evidence>
<accession>A0A5J6L007</accession>
<dbReference type="RefSeq" id="WP_150923486.1">
    <property type="nucleotide sequence ID" value="NZ_CP044232.1"/>
</dbReference>
<proteinExistence type="predicted"/>
<protein>
    <recommendedName>
        <fullName evidence="3">DUF1579 domain-containing protein</fullName>
    </recommendedName>
</protein>
<evidence type="ECO:0000313" key="2">
    <source>
        <dbReference type="Proteomes" id="UP000325516"/>
    </source>
</evidence>
<reference evidence="2" key="1">
    <citation type="submission" date="2019-09" db="EMBL/GenBank/DDBJ databases">
        <title>Mumia zhuanghuii sp. nov. isolated from the intestinal contents of plateau pika (Ochotona curzoniae) in the Qinghai-Tibet plateau of China.</title>
        <authorList>
            <person name="Tian Z."/>
        </authorList>
    </citation>
    <scope>NUCLEOTIDE SEQUENCE [LARGE SCALE GENOMIC DNA]</scope>
    <source>
        <strain evidence="2">L-031</strain>
    </source>
</reference>
<name>A0A5J6L007_9MICO</name>
<dbReference type="Proteomes" id="UP000325516">
    <property type="component" value="Chromosome"/>
</dbReference>
<dbReference type="KEGG" id="mlz:F6J85_01115"/>
<sequence length="161" mass="18238">MTGDSTLHDRMDRLVGTWRTEGIIVDGGEHDGHRWTGWDVYEWFPGARQMVHRVDVEIFGARKEAMEFFTPREGSADAFDQTSFDADGTVEHAVGSFDAHGRYLNDAGDARAILTFDAPDAMRAVWETRQPDDGWAEWMHVTFTRIAGPHIEVRSKDSHTT</sequence>
<dbReference type="EMBL" id="CP044232">
    <property type="protein sequence ID" value="QEW01834.1"/>
    <property type="molecule type" value="Genomic_DNA"/>
</dbReference>
<keyword evidence="2" id="KW-1185">Reference proteome</keyword>
<gene>
    <name evidence="1" type="ORF">F6J85_01115</name>
</gene>
<evidence type="ECO:0008006" key="3">
    <source>
        <dbReference type="Google" id="ProtNLM"/>
    </source>
</evidence>